<keyword evidence="7 11" id="KW-1133">Transmembrane helix</keyword>
<sequence>MDGSQHTECVGSDGSGSGKKEEFDTPEELEELRSNRSWILVSFWTAIVLCLPYWWMSTSIERLALPSLDPSSLARLSPPTFVEHVCLSSTARDLTEESLQQLIQQLQSLISDRGRGLDQDKILVSLANTTTSSCGVSDHVLSFPAHIPPATELAQIIDDLLPSTQALISSTSEHGSRYIKYASRLRLSFTLLLEDVTESEVTDWNIEQGLEEIFEPFLRSLSPIHNVTVRSQIQYHCPLSVEPIPLSVLRPGSEQEEHERWVVRSDDARAFVNTEKWEVDTGDQSTYGDEEDVSVLKMMIFVPRTGRKDMGFEIEHSDELSDTILLPQQGALTILPWATSVGSSKTLSLDNLRPVLQTQLQTLHTLLSVPPSTHVRYAVPSGSGITSFQLSTMRRQRAIENVRSAVESLMALERLVIKIGEMRVGKNVRENVANAVGQLEKIVLSTSPQEIFERSRTALRLSSNAFFNPTMLGLLYFPDEHKYAVYAPLFAPVGVPLIVSVFQAIRRRKRRRALGKDQARTSVNQTVNQGKEQKKSFGME</sequence>
<keyword evidence="9" id="KW-0325">Glycoprotein</keyword>
<dbReference type="InterPro" id="IPR019540">
    <property type="entry name" value="PtdIno-glycan_biosynth_class_S"/>
</dbReference>
<dbReference type="UniPathway" id="UPA00196"/>
<keyword evidence="4" id="KW-0337">GPI-anchor biosynthesis</keyword>
<dbReference type="GO" id="GO:0042765">
    <property type="term" value="C:GPI-anchor transamidase complex"/>
    <property type="evidence" value="ECO:0007669"/>
    <property type="project" value="InterPro"/>
</dbReference>
<comment type="pathway">
    <text evidence="2">Glycolipid biosynthesis; glycosylphosphatidylinositol-anchor biosynthesis.</text>
</comment>
<dbReference type="PANTHER" id="PTHR21072:SF13">
    <property type="entry name" value="GPI TRANSAMIDASE COMPONENT PIG-S"/>
    <property type="match status" value="1"/>
</dbReference>
<dbReference type="EMBL" id="LN483326">
    <property type="protein sequence ID" value="CDZ98199.1"/>
    <property type="molecule type" value="Genomic_DNA"/>
</dbReference>
<dbReference type="AlphaFoldDB" id="A0A0F7SLA3"/>
<feature type="region of interest" description="Disordered" evidence="10">
    <location>
        <begin position="513"/>
        <end position="540"/>
    </location>
</feature>
<accession>A0A0F7SLA3</accession>
<evidence type="ECO:0000256" key="2">
    <source>
        <dbReference type="ARBA" id="ARBA00004687"/>
    </source>
</evidence>
<comment type="similarity">
    <text evidence="3">Belongs to the PIGS family.</text>
</comment>
<evidence type="ECO:0000256" key="3">
    <source>
        <dbReference type="ARBA" id="ARBA00005316"/>
    </source>
</evidence>
<keyword evidence="5 11" id="KW-0812">Transmembrane</keyword>
<feature type="transmembrane region" description="Helical" evidence="11">
    <location>
        <begin position="483"/>
        <end position="502"/>
    </location>
</feature>
<evidence type="ECO:0000256" key="4">
    <source>
        <dbReference type="ARBA" id="ARBA00022502"/>
    </source>
</evidence>
<evidence type="ECO:0000256" key="5">
    <source>
        <dbReference type="ARBA" id="ARBA00022692"/>
    </source>
</evidence>
<evidence type="ECO:0000256" key="10">
    <source>
        <dbReference type="SAM" id="MobiDB-lite"/>
    </source>
</evidence>
<dbReference type="PANTHER" id="PTHR21072">
    <property type="entry name" value="GPI TRANSAMIDASE COMPONENT PIG-S"/>
    <property type="match status" value="1"/>
</dbReference>
<comment type="subcellular location">
    <subcellularLocation>
        <location evidence="1">Endoplasmic reticulum membrane</location>
        <topology evidence="1">Multi-pass membrane protein</topology>
    </subcellularLocation>
</comment>
<name>A0A0F7SLA3_PHARH</name>
<evidence type="ECO:0000256" key="11">
    <source>
        <dbReference type="SAM" id="Phobius"/>
    </source>
</evidence>
<keyword evidence="6" id="KW-0256">Endoplasmic reticulum</keyword>
<evidence type="ECO:0000256" key="8">
    <source>
        <dbReference type="ARBA" id="ARBA00023136"/>
    </source>
</evidence>
<evidence type="ECO:0000256" key="6">
    <source>
        <dbReference type="ARBA" id="ARBA00022824"/>
    </source>
</evidence>
<proteinExistence type="inferred from homology"/>
<evidence type="ECO:0000256" key="7">
    <source>
        <dbReference type="ARBA" id="ARBA00022989"/>
    </source>
</evidence>
<evidence type="ECO:0000256" key="1">
    <source>
        <dbReference type="ARBA" id="ARBA00004477"/>
    </source>
</evidence>
<organism evidence="12">
    <name type="scientific">Phaffia rhodozyma</name>
    <name type="common">Yeast</name>
    <name type="synonym">Xanthophyllomyces dendrorhous</name>
    <dbReference type="NCBI Taxonomy" id="264483"/>
    <lineage>
        <taxon>Eukaryota</taxon>
        <taxon>Fungi</taxon>
        <taxon>Dikarya</taxon>
        <taxon>Basidiomycota</taxon>
        <taxon>Agaricomycotina</taxon>
        <taxon>Tremellomycetes</taxon>
        <taxon>Cystofilobasidiales</taxon>
        <taxon>Mrakiaceae</taxon>
        <taxon>Phaffia</taxon>
    </lineage>
</organism>
<evidence type="ECO:0000313" key="12">
    <source>
        <dbReference type="EMBL" id="CDZ98199.1"/>
    </source>
</evidence>
<keyword evidence="8 11" id="KW-0472">Membrane</keyword>
<dbReference type="Pfam" id="PF10510">
    <property type="entry name" value="PIG-S"/>
    <property type="match status" value="2"/>
</dbReference>
<reference evidence="12" key="1">
    <citation type="submission" date="2014-08" db="EMBL/GenBank/DDBJ databases">
        <authorList>
            <person name="Sharma Rahul"/>
            <person name="Thines Marco"/>
        </authorList>
    </citation>
    <scope>NUCLEOTIDE SEQUENCE</scope>
</reference>
<feature type="transmembrane region" description="Helical" evidence="11">
    <location>
        <begin position="37"/>
        <end position="55"/>
    </location>
</feature>
<evidence type="ECO:0000256" key="9">
    <source>
        <dbReference type="ARBA" id="ARBA00023180"/>
    </source>
</evidence>
<feature type="compositionally biased region" description="Basic and acidic residues" evidence="10">
    <location>
        <begin position="531"/>
        <end position="540"/>
    </location>
</feature>
<feature type="region of interest" description="Disordered" evidence="10">
    <location>
        <begin position="1"/>
        <end position="26"/>
    </location>
</feature>
<protein>
    <submittedName>
        <fullName evidence="12">GPI transamidase complex, GPI17/PIG-S component, involved in glycosylphosphatidylinositol anchor biosynthesis</fullName>
    </submittedName>
</protein>
<dbReference type="GO" id="GO:0016255">
    <property type="term" value="P:attachment of GPI anchor to protein"/>
    <property type="evidence" value="ECO:0007669"/>
    <property type="project" value="InterPro"/>
</dbReference>
<feature type="compositionally biased region" description="Polar residues" evidence="10">
    <location>
        <begin position="520"/>
        <end position="530"/>
    </location>
</feature>
<dbReference type="GO" id="GO:0006506">
    <property type="term" value="P:GPI anchor biosynthetic process"/>
    <property type="evidence" value="ECO:0007669"/>
    <property type="project" value="UniProtKB-UniPathway"/>
</dbReference>